<keyword evidence="2" id="KW-1185">Reference proteome</keyword>
<name>A0ABS4ANW0_9PROT</name>
<evidence type="ECO:0000313" key="1">
    <source>
        <dbReference type="EMBL" id="MBP0462937.1"/>
    </source>
</evidence>
<dbReference type="RefSeq" id="WP_209350325.1">
    <property type="nucleotide sequence ID" value="NZ_JAGIYZ010000002.1"/>
</dbReference>
<dbReference type="Proteomes" id="UP000680815">
    <property type="component" value="Unassembled WGS sequence"/>
</dbReference>
<gene>
    <name evidence="1" type="ORF">J5Y09_03360</name>
</gene>
<dbReference type="EMBL" id="JAGIYZ010000002">
    <property type="protein sequence ID" value="MBP0462937.1"/>
    <property type="molecule type" value="Genomic_DNA"/>
</dbReference>
<accession>A0ABS4ANW0</accession>
<organism evidence="1 2">
    <name type="scientific">Roseomonas nitratireducens</name>
    <dbReference type="NCBI Taxonomy" id="2820810"/>
    <lineage>
        <taxon>Bacteria</taxon>
        <taxon>Pseudomonadati</taxon>
        <taxon>Pseudomonadota</taxon>
        <taxon>Alphaproteobacteria</taxon>
        <taxon>Acetobacterales</taxon>
        <taxon>Roseomonadaceae</taxon>
        <taxon>Roseomonas</taxon>
    </lineage>
</organism>
<proteinExistence type="predicted"/>
<sequence length="267" mass="29112">MDIAPDITQPCRRLLGIDRETRRMAIHRASLANTAFIVGAYDAAGSGVAGPALRVPGTGAVANFDGTEENDHFSVNTATYSYTLNAYKPGAKIVKFGPPGGTNNCYYLPFKQNNITSLRIGTAADTFFTDNLSGCSVFIDAMPGGDLVVYHANRQGMSYTGTAQQRMDASFERQVAVAVKHAQHDNAQRATYGTATPQASLFKSRYMGNAARHENVQRFVGQGDTTIYGTTVVGFLRSGSWRFWYQTWRADSGGNTYAVINSEQFWP</sequence>
<evidence type="ECO:0000313" key="2">
    <source>
        <dbReference type="Proteomes" id="UP000680815"/>
    </source>
</evidence>
<protein>
    <submittedName>
        <fullName evidence="1">Uncharacterized protein</fullName>
    </submittedName>
</protein>
<reference evidence="1 2" key="1">
    <citation type="submission" date="2021-03" db="EMBL/GenBank/DDBJ databases">
        <authorList>
            <person name="So Y."/>
        </authorList>
    </citation>
    <scope>NUCLEOTIDE SEQUENCE [LARGE SCALE GENOMIC DNA]</scope>
    <source>
        <strain evidence="1 2">PWR1</strain>
    </source>
</reference>
<comment type="caution">
    <text evidence="1">The sequence shown here is derived from an EMBL/GenBank/DDBJ whole genome shotgun (WGS) entry which is preliminary data.</text>
</comment>